<accession>A0A1T5LEG4</accession>
<protein>
    <submittedName>
        <fullName evidence="2">Uncharacterized protein</fullName>
    </submittedName>
</protein>
<gene>
    <name evidence="2" type="ORF">SAMN05660236_3064</name>
</gene>
<keyword evidence="3" id="KW-1185">Reference proteome</keyword>
<feature type="transmembrane region" description="Helical" evidence="1">
    <location>
        <begin position="43"/>
        <end position="60"/>
    </location>
</feature>
<dbReference type="STRING" id="688867.SAMN05660236_3064"/>
<organism evidence="2 3">
    <name type="scientific">Ohtaekwangia koreensis</name>
    <dbReference type="NCBI Taxonomy" id="688867"/>
    <lineage>
        <taxon>Bacteria</taxon>
        <taxon>Pseudomonadati</taxon>
        <taxon>Bacteroidota</taxon>
        <taxon>Cytophagia</taxon>
        <taxon>Cytophagales</taxon>
        <taxon>Fulvivirgaceae</taxon>
        <taxon>Ohtaekwangia</taxon>
    </lineage>
</organism>
<dbReference type="Proteomes" id="UP000190961">
    <property type="component" value="Unassembled WGS sequence"/>
</dbReference>
<evidence type="ECO:0000313" key="2">
    <source>
        <dbReference type="EMBL" id="SKC74381.1"/>
    </source>
</evidence>
<sequence length="265" mass="31025">MNLILGSIFLFILIIPGLAFRYSYLHGTYSKQSFKISAVDEIFWAILPALFFQLAGIVIIEHLTAYQIKLELIYQIITESSGAIDFEIIRKSIFSFLLYLISMIATSVALGLLTRYIVRLFRFDLKYPFLRLNNEWYYLFSGEILDLEKPGESKNIDLIQVDVLMQTGEGPLVYSGTLEDYFLSKDNGLDRIYLSQVYRRKMQDDLTRNERNVGYLERYMDERYYSMPGDLFVIMYSEILNLNITYHVWSNILEDEVNTNEQSAE</sequence>
<feature type="transmembrane region" description="Helical" evidence="1">
    <location>
        <begin position="96"/>
        <end position="118"/>
    </location>
</feature>
<dbReference type="RefSeq" id="WP_079687622.1">
    <property type="nucleotide sequence ID" value="NZ_FUZU01000002.1"/>
</dbReference>
<proteinExistence type="predicted"/>
<dbReference type="OrthoDB" id="674965at2"/>
<dbReference type="AlphaFoldDB" id="A0A1T5LEG4"/>
<reference evidence="2 3" key="1">
    <citation type="submission" date="2017-02" db="EMBL/GenBank/DDBJ databases">
        <authorList>
            <person name="Peterson S.W."/>
        </authorList>
    </citation>
    <scope>NUCLEOTIDE SEQUENCE [LARGE SCALE GENOMIC DNA]</scope>
    <source>
        <strain evidence="2 3">DSM 25262</strain>
    </source>
</reference>
<keyword evidence="1" id="KW-0472">Membrane</keyword>
<name>A0A1T5LEG4_9BACT</name>
<evidence type="ECO:0000313" key="3">
    <source>
        <dbReference type="Proteomes" id="UP000190961"/>
    </source>
</evidence>
<keyword evidence="1" id="KW-0812">Transmembrane</keyword>
<dbReference type="EMBL" id="FUZU01000002">
    <property type="protein sequence ID" value="SKC74381.1"/>
    <property type="molecule type" value="Genomic_DNA"/>
</dbReference>
<keyword evidence="1" id="KW-1133">Transmembrane helix</keyword>
<evidence type="ECO:0000256" key="1">
    <source>
        <dbReference type="SAM" id="Phobius"/>
    </source>
</evidence>